<keyword evidence="4" id="KW-1185">Reference proteome</keyword>
<name>A0A7V9AC32_9BACT</name>
<proteinExistence type="inferred from homology"/>
<sequence>MHPHKPHYERRPGNASSREYLQRISRQRIDPPPVTPEMSTAELIDAAFLSYNAGRLREGCQLFVRKMLAEEGTVGLALSGALTPAGLGISCLVPLVEAGFVDWIVSTGANLYHDTHYALGMELHQAGPHLPDYELREHQLIRIYDIVFDYENLLGTDAFFRTLCRGPAFQRTFSTAEFHHLVGKYLHEREQQTGRGGKNLLAACYRCGVPVFTSSPGDSSIGMNLAALQLEGSQLRLDPLRDVNQTAAIVWEAKSSGRTSSVLILGGGSPKNFMLQTEPQIQEVLGLTEAGHDYFLQFTDARPDTGGLSGATPSEAMTWGKVDPDKLPDSVTCYVDSTIALPLLTAYALARHPRRPLKRLIDRLPELTARLEKEYAAVRAQRGE</sequence>
<gene>
    <name evidence="3" type="ORF">H0921_10770</name>
</gene>
<dbReference type="PANTHER" id="PTHR11703">
    <property type="entry name" value="DEOXYHYPUSINE SYNTHASE"/>
    <property type="match status" value="1"/>
</dbReference>
<comment type="similarity">
    <text evidence="1">Belongs to the deoxyhypusine synthase family.</text>
</comment>
<dbReference type="InterPro" id="IPR002773">
    <property type="entry name" value="Deoxyhypusine_synthase"/>
</dbReference>
<comment type="caution">
    <text evidence="3">The sequence shown here is derived from an EMBL/GenBank/DDBJ whole genome shotgun (WGS) entry which is preliminary data.</text>
</comment>
<evidence type="ECO:0000313" key="4">
    <source>
        <dbReference type="Proteomes" id="UP000542342"/>
    </source>
</evidence>
<evidence type="ECO:0000313" key="3">
    <source>
        <dbReference type="EMBL" id="MBA2226643.1"/>
    </source>
</evidence>
<organism evidence="3 4">
    <name type="scientific">Thermogemmata fonticola</name>
    <dbReference type="NCBI Taxonomy" id="2755323"/>
    <lineage>
        <taxon>Bacteria</taxon>
        <taxon>Pseudomonadati</taxon>
        <taxon>Planctomycetota</taxon>
        <taxon>Planctomycetia</taxon>
        <taxon>Gemmatales</taxon>
        <taxon>Gemmataceae</taxon>
        <taxon>Thermogemmata</taxon>
    </lineage>
</organism>
<keyword evidence="2" id="KW-0808">Transferase</keyword>
<reference evidence="3 4" key="1">
    <citation type="submission" date="2020-07" db="EMBL/GenBank/DDBJ databases">
        <title>Thermogemmata thermophila gen. nov., sp. nov., a novel moderate thermophilic planctomycete from a Kamchatka hot spring.</title>
        <authorList>
            <person name="Elcheninov A.G."/>
            <person name="Podosokorskaya O.A."/>
            <person name="Kovaleva O.L."/>
            <person name="Novikov A."/>
            <person name="Bonch-Osmolovskaya E.A."/>
            <person name="Toshchakov S.V."/>
            <person name="Kublanov I.V."/>
        </authorList>
    </citation>
    <scope>NUCLEOTIDE SEQUENCE [LARGE SCALE GENOMIC DNA]</scope>
    <source>
        <strain evidence="3 4">2918</strain>
    </source>
</reference>
<evidence type="ECO:0000256" key="1">
    <source>
        <dbReference type="ARBA" id="ARBA00009892"/>
    </source>
</evidence>
<dbReference type="InterPro" id="IPR036982">
    <property type="entry name" value="Deoxyhypusine_synthase_sf"/>
</dbReference>
<dbReference type="SUPFAM" id="SSF52467">
    <property type="entry name" value="DHS-like NAD/FAD-binding domain"/>
    <property type="match status" value="1"/>
</dbReference>
<dbReference type="Gene3D" id="3.40.910.10">
    <property type="entry name" value="Deoxyhypusine synthase"/>
    <property type="match status" value="1"/>
</dbReference>
<dbReference type="InterPro" id="IPR029035">
    <property type="entry name" value="DHS-like_NAD/FAD-binding_dom"/>
</dbReference>
<dbReference type="GO" id="GO:0005737">
    <property type="term" value="C:cytoplasm"/>
    <property type="evidence" value="ECO:0007669"/>
    <property type="project" value="TreeGrafter"/>
</dbReference>
<protein>
    <submittedName>
        <fullName evidence="3">Deoxyhypusine synthase</fullName>
    </submittedName>
</protein>
<dbReference type="AlphaFoldDB" id="A0A7V9AC32"/>
<dbReference type="NCBIfam" id="NF001980">
    <property type="entry name" value="PRK00770.1"/>
    <property type="match status" value="1"/>
</dbReference>
<dbReference type="RefSeq" id="WP_194538089.1">
    <property type="nucleotide sequence ID" value="NZ_JACEFB010000007.1"/>
</dbReference>
<dbReference type="Proteomes" id="UP000542342">
    <property type="component" value="Unassembled WGS sequence"/>
</dbReference>
<accession>A0A7V9AC32</accession>
<dbReference type="Pfam" id="PF01916">
    <property type="entry name" value="DS"/>
    <property type="match status" value="1"/>
</dbReference>
<dbReference type="EMBL" id="JACEFB010000007">
    <property type="protein sequence ID" value="MBA2226643.1"/>
    <property type="molecule type" value="Genomic_DNA"/>
</dbReference>
<dbReference type="GO" id="GO:0034038">
    <property type="term" value="F:deoxyhypusine synthase activity"/>
    <property type="evidence" value="ECO:0007669"/>
    <property type="project" value="TreeGrafter"/>
</dbReference>
<evidence type="ECO:0000256" key="2">
    <source>
        <dbReference type="ARBA" id="ARBA00022679"/>
    </source>
</evidence>
<dbReference type="PANTHER" id="PTHR11703:SF2">
    <property type="entry name" value="DEOXYHYPUSINE SYNTHASE-LIKE PROTEIN"/>
    <property type="match status" value="1"/>
</dbReference>